<protein>
    <submittedName>
        <fullName evidence="7">DNA endonuclease RBBP8</fullName>
    </submittedName>
</protein>
<feature type="region of interest" description="Disordered" evidence="4">
    <location>
        <begin position="350"/>
        <end position="374"/>
    </location>
</feature>
<evidence type="ECO:0000256" key="1">
    <source>
        <dbReference type="ARBA" id="ARBA00004123"/>
    </source>
</evidence>
<feature type="compositionally biased region" description="Basic and acidic residues" evidence="4">
    <location>
        <begin position="168"/>
        <end position="184"/>
    </location>
</feature>
<sequence length="581" mass="65277">IKVLPVPGYSTDKENGLRRQTWKTRRSLGRIGMICTAMCWTLTVLLRRIIVLTASSLEPPSSSFLVGALISRGLRPKDAVLNLLLDAVSVKFAELERNAESPQQNSALLPPTVEFKDPGLTLNRPTQVDDDEETDDDDTFFKSPSLMNYNLKSLNYSRAKTPSPVIKNESKLNPKDSLGKDANIDGAEPFRRQLYVDVEPIFKRAATPELIECNDNDTGFLEDSPAVIEATPPFRPLPRSKNSTQEPANNGNKTLDESVISLDATILPPPKHSFVVTKKKKEAWVDANIPRQKSRLSTNPKRMRQVNLLTMARNFPQKKVDVTTLKEYNGGTLSSSSEVTSDDCENVKIASGSKRKSDEIMEKKKEKKDKLDSSGLSETFFEVSPIKDIKVVIPLHKQKEEFRTPPSSPKASTSAGVTRNKPLSPVQDNLINKDPPTKVTGFGKQRLESTMDLIKDFDKIPKRGSPSPNFRYKEKTVRKKTERALLAGHECHDCQQYYAGLESQLDEKEIARIINRCSRHRSKAPPVNLNNTPPDFWSTHVPKTQELYKTGQIKVASYCFTPPKRRPPRNSSDDESDDDRY</sequence>
<dbReference type="Pfam" id="PF08573">
    <property type="entry name" value="SAE2"/>
    <property type="match status" value="1"/>
</dbReference>
<gene>
    <name evidence="7" type="ORF">Ocin01_16509</name>
</gene>
<dbReference type="Proteomes" id="UP000094527">
    <property type="component" value="Unassembled WGS sequence"/>
</dbReference>
<keyword evidence="5" id="KW-0472">Membrane</keyword>
<keyword evidence="3" id="KW-0539">Nucleus</keyword>
<keyword evidence="7" id="KW-0540">Nuclease</keyword>
<keyword evidence="5" id="KW-0812">Transmembrane</keyword>
<evidence type="ECO:0000313" key="7">
    <source>
        <dbReference type="EMBL" id="ODM90170.1"/>
    </source>
</evidence>
<feature type="compositionally biased region" description="Polar residues" evidence="4">
    <location>
        <begin position="240"/>
        <end position="253"/>
    </location>
</feature>
<evidence type="ECO:0000313" key="8">
    <source>
        <dbReference type="Proteomes" id="UP000094527"/>
    </source>
</evidence>
<accession>A0A1D2MB17</accession>
<feature type="region of interest" description="Disordered" evidence="4">
    <location>
        <begin position="559"/>
        <end position="581"/>
    </location>
</feature>
<keyword evidence="2" id="KW-0227">DNA damage</keyword>
<feature type="region of interest" description="Disordered" evidence="4">
    <location>
        <begin position="399"/>
        <end position="442"/>
    </location>
</feature>
<feature type="domain" description="DNA endonuclease activator Ctp1 C-terminal" evidence="6">
    <location>
        <begin position="503"/>
        <end position="546"/>
    </location>
</feature>
<dbReference type="EMBL" id="LJIJ01002128">
    <property type="protein sequence ID" value="ODM90170.1"/>
    <property type="molecule type" value="Genomic_DNA"/>
</dbReference>
<dbReference type="GO" id="GO:0004519">
    <property type="term" value="F:endonuclease activity"/>
    <property type="evidence" value="ECO:0007669"/>
    <property type="project" value="UniProtKB-KW"/>
</dbReference>
<keyword evidence="5" id="KW-1133">Transmembrane helix</keyword>
<dbReference type="STRING" id="48709.A0A1D2MB17"/>
<evidence type="ECO:0000259" key="6">
    <source>
        <dbReference type="Pfam" id="PF08573"/>
    </source>
</evidence>
<evidence type="ECO:0000256" key="3">
    <source>
        <dbReference type="ARBA" id="ARBA00023242"/>
    </source>
</evidence>
<feature type="region of interest" description="Disordered" evidence="4">
    <location>
        <begin position="232"/>
        <end position="254"/>
    </location>
</feature>
<dbReference type="GO" id="GO:0005634">
    <property type="term" value="C:nucleus"/>
    <property type="evidence" value="ECO:0007669"/>
    <property type="project" value="UniProtKB-SubCell"/>
</dbReference>
<evidence type="ECO:0000256" key="5">
    <source>
        <dbReference type="SAM" id="Phobius"/>
    </source>
</evidence>
<feature type="region of interest" description="Disordered" evidence="4">
    <location>
        <begin position="100"/>
        <end position="136"/>
    </location>
</feature>
<reference evidence="7 8" key="1">
    <citation type="journal article" date="2016" name="Genome Biol. Evol.">
        <title>Gene Family Evolution Reflects Adaptation to Soil Environmental Stressors in the Genome of the Collembolan Orchesella cincta.</title>
        <authorList>
            <person name="Faddeeva-Vakhrusheva A."/>
            <person name="Derks M.F."/>
            <person name="Anvar S.Y."/>
            <person name="Agamennone V."/>
            <person name="Suring W."/>
            <person name="Smit S."/>
            <person name="van Straalen N.M."/>
            <person name="Roelofs D."/>
        </authorList>
    </citation>
    <scope>NUCLEOTIDE SEQUENCE [LARGE SCALE GENOMIC DNA]</scope>
    <source>
        <tissue evidence="7">Mixed pool</tissue>
    </source>
</reference>
<keyword evidence="7" id="KW-0255">Endonuclease</keyword>
<comment type="subcellular location">
    <subcellularLocation>
        <location evidence="1">Nucleus</location>
    </subcellularLocation>
</comment>
<dbReference type="InterPro" id="IPR013882">
    <property type="entry name" value="Ctp1_C"/>
</dbReference>
<organism evidence="7 8">
    <name type="scientific">Orchesella cincta</name>
    <name type="common">Springtail</name>
    <name type="synonym">Podura cincta</name>
    <dbReference type="NCBI Taxonomy" id="48709"/>
    <lineage>
        <taxon>Eukaryota</taxon>
        <taxon>Metazoa</taxon>
        <taxon>Ecdysozoa</taxon>
        <taxon>Arthropoda</taxon>
        <taxon>Hexapoda</taxon>
        <taxon>Collembola</taxon>
        <taxon>Entomobryomorpha</taxon>
        <taxon>Entomobryoidea</taxon>
        <taxon>Orchesellidae</taxon>
        <taxon>Orchesellinae</taxon>
        <taxon>Orchesella</taxon>
    </lineage>
</organism>
<keyword evidence="8" id="KW-1185">Reference proteome</keyword>
<comment type="caution">
    <text evidence="7">The sequence shown here is derived from an EMBL/GenBank/DDBJ whole genome shotgun (WGS) entry which is preliminary data.</text>
</comment>
<feature type="region of interest" description="Disordered" evidence="4">
    <location>
        <begin position="165"/>
        <end position="184"/>
    </location>
</feature>
<feature type="compositionally biased region" description="Basic and acidic residues" evidence="4">
    <location>
        <begin position="355"/>
        <end position="372"/>
    </location>
</feature>
<dbReference type="AlphaFoldDB" id="A0A1D2MB17"/>
<proteinExistence type="predicted"/>
<dbReference type="OrthoDB" id="5801062at2759"/>
<dbReference type="GO" id="GO:0006281">
    <property type="term" value="P:DNA repair"/>
    <property type="evidence" value="ECO:0007669"/>
    <property type="project" value="InterPro"/>
</dbReference>
<feature type="transmembrane region" description="Helical" evidence="5">
    <location>
        <begin position="28"/>
        <end position="46"/>
    </location>
</feature>
<evidence type="ECO:0000256" key="2">
    <source>
        <dbReference type="ARBA" id="ARBA00022763"/>
    </source>
</evidence>
<evidence type="ECO:0000256" key="4">
    <source>
        <dbReference type="SAM" id="MobiDB-lite"/>
    </source>
</evidence>
<keyword evidence="7" id="KW-0378">Hydrolase</keyword>
<feature type="non-terminal residue" evidence="7">
    <location>
        <position position="1"/>
    </location>
</feature>
<feature type="non-terminal residue" evidence="7">
    <location>
        <position position="581"/>
    </location>
</feature>
<name>A0A1D2MB17_ORCCI</name>